<comment type="subcellular location">
    <subcellularLocation>
        <location evidence="1">Membrane</location>
        <topology evidence="1">Multi-pass membrane protein</topology>
    </subcellularLocation>
</comment>
<dbReference type="AlphaFoldDB" id="A0A165PM43"/>
<evidence type="ECO:0000256" key="2">
    <source>
        <dbReference type="ARBA" id="ARBA00006375"/>
    </source>
</evidence>
<dbReference type="Proteomes" id="UP000077266">
    <property type="component" value="Unassembled WGS sequence"/>
</dbReference>
<dbReference type="PROSITE" id="PS50920">
    <property type="entry name" value="SOLCAR"/>
    <property type="match status" value="1"/>
</dbReference>
<dbReference type="InterPro" id="IPR018108">
    <property type="entry name" value="MCP_transmembrane"/>
</dbReference>
<protein>
    <submittedName>
        <fullName evidence="11">Mitochondrial carrier</fullName>
    </submittedName>
</protein>
<keyword evidence="3 9" id="KW-0813">Transport</keyword>
<feature type="region of interest" description="Disordered" evidence="10">
    <location>
        <begin position="1"/>
        <end position="72"/>
    </location>
</feature>
<dbReference type="FunCoup" id="A0A165PM43">
    <property type="interactions" value="34"/>
</dbReference>
<evidence type="ECO:0000256" key="5">
    <source>
        <dbReference type="ARBA" id="ARBA00022737"/>
    </source>
</evidence>
<keyword evidence="6" id="KW-1133">Transmembrane helix</keyword>
<feature type="compositionally biased region" description="Acidic residues" evidence="10">
    <location>
        <begin position="133"/>
        <end position="142"/>
    </location>
</feature>
<dbReference type="InParanoid" id="A0A165PM43"/>
<dbReference type="EMBL" id="KV425888">
    <property type="protein sequence ID" value="KZW02368.1"/>
    <property type="molecule type" value="Genomic_DNA"/>
</dbReference>
<evidence type="ECO:0000313" key="11">
    <source>
        <dbReference type="EMBL" id="KZW02368.1"/>
    </source>
</evidence>
<keyword evidence="5" id="KW-0677">Repeat</keyword>
<evidence type="ECO:0000256" key="1">
    <source>
        <dbReference type="ARBA" id="ARBA00004141"/>
    </source>
</evidence>
<evidence type="ECO:0000256" key="6">
    <source>
        <dbReference type="ARBA" id="ARBA00022989"/>
    </source>
</evidence>
<dbReference type="STRING" id="1314781.A0A165PM43"/>
<evidence type="ECO:0000313" key="12">
    <source>
        <dbReference type="Proteomes" id="UP000077266"/>
    </source>
</evidence>
<dbReference type="SUPFAM" id="SSF103506">
    <property type="entry name" value="Mitochondrial carrier"/>
    <property type="match status" value="1"/>
</dbReference>
<dbReference type="PANTHER" id="PTHR45618">
    <property type="entry name" value="MITOCHONDRIAL DICARBOXYLATE CARRIER-RELATED"/>
    <property type="match status" value="1"/>
</dbReference>
<feature type="repeat" description="Solcar" evidence="8">
    <location>
        <begin position="243"/>
        <end position="328"/>
    </location>
</feature>
<evidence type="ECO:0000256" key="10">
    <source>
        <dbReference type="SAM" id="MobiDB-lite"/>
    </source>
</evidence>
<gene>
    <name evidence="11" type="ORF">EXIGLDRAFT_829263</name>
</gene>
<dbReference type="OrthoDB" id="77989at2759"/>
<evidence type="ECO:0000256" key="4">
    <source>
        <dbReference type="ARBA" id="ARBA00022692"/>
    </source>
</evidence>
<comment type="similarity">
    <text evidence="2 9">Belongs to the mitochondrial carrier (TC 2.A.29) family.</text>
</comment>
<proteinExistence type="inferred from homology"/>
<feature type="compositionally biased region" description="Low complexity" evidence="10">
    <location>
        <begin position="23"/>
        <end position="51"/>
    </location>
</feature>
<dbReference type="InterPro" id="IPR050391">
    <property type="entry name" value="Mito_Metabolite_Transporter"/>
</dbReference>
<dbReference type="Gene3D" id="1.50.40.10">
    <property type="entry name" value="Mitochondrial carrier domain"/>
    <property type="match status" value="1"/>
</dbReference>
<dbReference type="InterPro" id="IPR023395">
    <property type="entry name" value="MCP_dom_sf"/>
</dbReference>
<dbReference type="GO" id="GO:0016020">
    <property type="term" value="C:membrane"/>
    <property type="evidence" value="ECO:0007669"/>
    <property type="project" value="UniProtKB-SubCell"/>
</dbReference>
<accession>A0A165PM43</accession>
<keyword evidence="12" id="KW-1185">Reference proteome</keyword>
<evidence type="ECO:0000256" key="3">
    <source>
        <dbReference type="ARBA" id="ARBA00022448"/>
    </source>
</evidence>
<feature type="region of interest" description="Disordered" evidence="10">
    <location>
        <begin position="133"/>
        <end position="165"/>
    </location>
</feature>
<evidence type="ECO:0000256" key="7">
    <source>
        <dbReference type="ARBA" id="ARBA00023136"/>
    </source>
</evidence>
<organism evidence="11 12">
    <name type="scientific">Exidia glandulosa HHB12029</name>
    <dbReference type="NCBI Taxonomy" id="1314781"/>
    <lineage>
        <taxon>Eukaryota</taxon>
        <taxon>Fungi</taxon>
        <taxon>Dikarya</taxon>
        <taxon>Basidiomycota</taxon>
        <taxon>Agaricomycotina</taxon>
        <taxon>Agaricomycetes</taxon>
        <taxon>Auriculariales</taxon>
        <taxon>Exidiaceae</taxon>
        <taxon>Exidia</taxon>
    </lineage>
</organism>
<keyword evidence="7 8" id="KW-0472">Membrane</keyword>
<dbReference type="Pfam" id="PF00153">
    <property type="entry name" value="Mito_carr"/>
    <property type="match status" value="1"/>
</dbReference>
<sequence length="477" mass="51809">MSGRPASLRDLYTSPSTQWDFTPSPSSSGPSSSSSPSAAASSSKAAAAAASQKIEWGAPRPTQSPVFDLSPSIGDDPGDIDLRVVVKSLIASAVLRYATSAIAMPWEVSKLLLQVQWMPRVPDVPEVLDTEVVDDEEEDEMTESLSESYFRDPSDPSTSRAAPRVLQRERPLVKKPVVEPLEYVIPVGKADGVWGMIRRISGSRQEGWLSLWKGLLTSCLNDVLSAYLQRHLHHLFQLVIPGPSIYGPVASHLITGVILSPLDLVRTRLIVQSSMPEHRTYRGPLDALSQIIDHEGGLTGLYLHPHLLFPAILDNALRPLISLFLPSFIGRVLGINEDTHPVAWALTEFVSSCAGLLITLPFETVRRRLQIQTRGGRHLRACVETRPRPYAGVLDTLYRIVAEERSDVPMPAAWTLRPTGTGGEQTTAVVKEELGWLAGTGIGQLYRGFGTGVVASAIVMLLAILAGDDGEAGWAEL</sequence>
<evidence type="ECO:0000256" key="8">
    <source>
        <dbReference type="PROSITE-ProRule" id="PRU00282"/>
    </source>
</evidence>
<evidence type="ECO:0000256" key="9">
    <source>
        <dbReference type="RuleBase" id="RU000488"/>
    </source>
</evidence>
<reference evidence="11 12" key="1">
    <citation type="journal article" date="2016" name="Mol. Biol. Evol.">
        <title>Comparative Genomics of Early-Diverging Mushroom-Forming Fungi Provides Insights into the Origins of Lignocellulose Decay Capabilities.</title>
        <authorList>
            <person name="Nagy L.G."/>
            <person name="Riley R."/>
            <person name="Tritt A."/>
            <person name="Adam C."/>
            <person name="Daum C."/>
            <person name="Floudas D."/>
            <person name="Sun H."/>
            <person name="Yadav J.S."/>
            <person name="Pangilinan J."/>
            <person name="Larsson K.H."/>
            <person name="Matsuura K."/>
            <person name="Barry K."/>
            <person name="Labutti K."/>
            <person name="Kuo R."/>
            <person name="Ohm R.A."/>
            <person name="Bhattacharya S.S."/>
            <person name="Shirouzu T."/>
            <person name="Yoshinaga Y."/>
            <person name="Martin F.M."/>
            <person name="Grigoriev I.V."/>
            <person name="Hibbett D.S."/>
        </authorList>
    </citation>
    <scope>NUCLEOTIDE SEQUENCE [LARGE SCALE GENOMIC DNA]</scope>
    <source>
        <strain evidence="11 12">HHB12029</strain>
    </source>
</reference>
<keyword evidence="4 8" id="KW-0812">Transmembrane</keyword>
<name>A0A165PM43_EXIGL</name>